<comment type="caution">
    <text evidence="2">The sequence shown here is derived from an EMBL/GenBank/DDBJ whole genome shotgun (WGS) entry which is preliminary data.</text>
</comment>
<protein>
    <submittedName>
        <fullName evidence="2">Uncharacterized protein</fullName>
    </submittedName>
</protein>
<feature type="compositionally biased region" description="Basic and acidic residues" evidence="1">
    <location>
        <begin position="56"/>
        <end position="70"/>
    </location>
</feature>
<feature type="region of interest" description="Disordered" evidence="1">
    <location>
        <begin position="162"/>
        <end position="212"/>
    </location>
</feature>
<feature type="region of interest" description="Disordered" evidence="1">
    <location>
        <begin position="1"/>
        <end position="76"/>
    </location>
</feature>
<evidence type="ECO:0000256" key="1">
    <source>
        <dbReference type="SAM" id="MobiDB-lite"/>
    </source>
</evidence>
<organism evidence="2 3">
    <name type="scientific">Orchesella dallaii</name>
    <dbReference type="NCBI Taxonomy" id="48710"/>
    <lineage>
        <taxon>Eukaryota</taxon>
        <taxon>Metazoa</taxon>
        <taxon>Ecdysozoa</taxon>
        <taxon>Arthropoda</taxon>
        <taxon>Hexapoda</taxon>
        <taxon>Collembola</taxon>
        <taxon>Entomobryomorpha</taxon>
        <taxon>Entomobryoidea</taxon>
        <taxon>Orchesellidae</taxon>
        <taxon>Orchesellinae</taxon>
        <taxon>Orchesella</taxon>
    </lineage>
</organism>
<evidence type="ECO:0000313" key="3">
    <source>
        <dbReference type="Proteomes" id="UP001642540"/>
    </source>
</evidence>
<proteinExistence type="predicted"/>
<evidence type="ECO:0000313" key="2">
    <source>
        <dbReference type="EMBL" id="CAL8121292.1"/>
    </source>
</evidence>
<name>A0ABP1R6F3_9HEXA</name>
<reference evidence="2 3" key="1">
    <citation type="submission" date="2024-08" db="EMBL/GenBank/DDBJ databases">
        <authorList>
            <person name="Cucini C."/>
            <person name="Frati F."/>
        </authorList>
    </citation>
    <scope>NUCLEOTIDE SEQUENCE [LARGE SCALE GENOMIC DNA]</scope>
</reference>
<dbReference type="EMBL" id="CAXLJM020000065">
    <property type="protein sequence ID" value="CAL8121292.1"/>
    <property type="molecule type" value="Genomic_DNA"/>
</dbReference>
<sequence length="342" mass="38979">MEGVKQEPYVFDPTSERREKITSNSLKIAEATLNSSRSTSTASTSSSTLPVAPKASTKDLRSQKQVEKRRAQNKAYYERRKAKGEFYQLKSIEQKERIRAGNRSCYHRRKAELKRLETKEAKEIKLTLSKVDCHKRKETTNQITSNSLKIAESTSYSSSSISTSSLTLTVEGTEKVPTKKSPSNSRAQVPLKKSPFNTTTLSSSPLSPSSVTQITPKIPSIDNLLMLAEVAINSSRSNEVKMNQELSVACNATEIETTAPTKMSPAQIHHKKRWAQMKAYYEQRKAMGVFEKVKSEEEKEREQFIKKGSYHRIKELQSKEEKERKLAMRRAYYHFRKEKGQL</sequence>
<feature type="compositionally biased region" description="Low complexity" evidence="1">
    <location>
        <begin position="35"/>
        <end position="48"/>
    </location>
</feature>
<keyword evidence="3" id="KW-1185">Reference proteome</keyword>
<feature type="compositionally biased region" description="Low complexity" evidence="1">
    <location>
        <begin position="198"/>
        <end position="210"/>
    </location>
</feature>
<accession>A0ABP1R6F3</accession>
<gene>
    <name evidence="2" type="ORF">ODALV1_LOCUS19313</name>
</gene>
<dbReference type="Proteomes" id="UP001642540">
    <property type="component" value="Unassembled WGS sequence"/>
</dbReference>